<dbReference type="Pfam" id="PF05128">
    <property type="entry name" value="DUF697"/>
    <property type="match status" value="1"/>
</dbReference>
<comment type="subcellular location">
    <subcellularLocation>
        <location evidence="1">Cell inner membrane</location>
        <topology evidence="1">Multi-pass membrane protein</topology>
    </subcellularLocation>
</comment>
<evidence type="ECO:0000256" key="5">
    <source>
        <dbReference type="ARBA" id="ARBA00022692"/>
    </source>
</evidence>
<accession>A0A8J7C1B5</accession>
<evidence type="ECO:0000313" key="10">
    <source>
        <dbReference type="Proteomes" id="UP000648239"/>
    </source>
</evidence>
<dbReference type="EMBL" id="JACXWD010000004">
    <property type="protein sequence ID" value="MBD3866990.1"/>
    <property type="molecule type" value="Genomic_DNA"/>
</dbReference>
<feature type="transmembrane region" description="Helical" evidence="8">
    <location>
        <begin position="25"/>
        <end position="45"/>
    </location>
</feature>
<keyword evidence="6 8" id="KW-1133">Transmembrane helix</keyword>
<keyword evidence="3" id="KW-1003">Cell membrane</keyword>
<evidence type="ECO:0000256" key="1">
    <source>
        <dbReference type="ARBA" id="ARBA00004429"/>
    </source>
</evidence>
<dbReference type="InterPro" id="IPR006507">
    <property type="entry name" value="UPF0283"/>
</dbReference>
<keyword evidence="4" id="KW-0997">Cell inner membrane</keyword>
<keyword evidence="5 8" id="KW-0812">Transmembrane</keyword>
<organism evidence="9 10">
    <name type="scientific">Candidatus Polarisedimenticola svalbardensis</name>
    <dbReference type="NCBI Taxonomy" id="2886004"/>
    <lineage>
        <taxon>Bacteria</taxon>
        <taxon>Pseudomonadati</taxon>
        <taxon>Acidobacteriota</taxon>
        <taxon>Candidatus Polarisedimenticolia</taxon>
        <taxon>Candidatus Polarisedimenticolales</taxon>
        <taxon>Candidatus Polarisedimenticolaceae</taxon>
        <taxon>Candidatus Polarisedimenticola</taxon>
    </lineage>
</organism>
<proteinExistence type="inferred from homology"/>
<feature type="transmembrane region" description="Helical" evidence="8">
    <location>
        <begin position="51"/>
        <end position="70"/>
    </location>
</feature>
<evidence type="ECO:0000256" key="8">
    <source>
        <dbReference type="SAM" id="Phobius"/>
    </source>
</evidence>
<sequence length="381" mass="42161">MSAIDLPLDSFARVWTRAYIIGRRLLWAATVTVTILVILEAVHLYDLLVRVHPILAWTVTGGLATIILGWSGWRCLRYLRNPTVLSPPVLPDIEEGWTAAEQRCFVRFARRYLQRQERNPRLDLDTKAGIPAAVLELETGLAPEDAADPARAALALSRKVETILNRITAPLDKEANRLIRRAAVEVAVATAVSPSVFMDFMITLGRNIDLIARLADLYYGRPGLLGTLKVSRDVLGTAAMAGALEYVSDNVTSALSEVTGSWSARILGPLGQGLVNGVVTLRIGAVARMRCRSTGGTRPRWRIWRPRDYFLALRSLQSMVQERFRTLDVEPVEKPGWFRSIFRRVAGSEQSGATGDQRTGSAAAWESGYDPLLDSDILKEK</sequence>
<evidence type="ECO:0000256" key="2">
    <source>
        <dbReference type="ARBA" id="ARBA00008255"/>
    </source>
</evidence>
<evidence type="ECO:0000313" key="9">
    <source>
        <dbReference type="EMBL" id="MBD3866990.1"/>
    </source>
</evidence>
<evidence type="ECO:0000256" key="3">
    <source>
        <dbReference type="ARBA" id="ARBA00022475"/>
    </source>
</evidence>
<comment type="similarity">
    <text evidence="2">Belongs to the UPF0283 family.</text>
</comment>
<evidence type="ECO:0000256" key="7">
    <source>
        <dbReference type="ARBA" id="ARBA00023136"/>
    </source>
</evidence>
<keyword evidence="7 8" id="KW-0472">Membrane</keyword>
<dbReference type="PANTHER" id="PTHR39342">
    <property type="entry name" value="UPF0283 MEMBRANE PROTEIN YCJF"/>
    <property type="match status" value="1"/>
</dbReference>
<dbReference type="Proteomes" id="UP000648239">
    <property type="component" value="Unassembled WGS sequence"/>
</dbReference>
<comment type="caution">
    <text evidence="9">The sequence shown here is derived from an EMBL/GenBank/DDBJ whole genome shotgun (WGS) entry which is preliminary data.</text>
</comment>
<protein>
    <submittedName>
        <fullName evidence="9">DUF697 domain-containing protein</fullName>
    </submittedName>
</protein>
<gene>
    <name evidence="9" type="ORF">IFK94_02605</name>
</gene>
<evidence type="ECO:0000256" key="4">
    <source>
        <dbReference type="ARBA" id="ARBA00022519"/>
    </source>
</evidence>
<dbReference type="AlphaFoldDB" id="A0A8J7C1B5"/>
<name>A0A8J7C1B5_9BACT</name>
<evidence type="ECO:0000256" key="6">
    <source>
        <dbReference type="ARBA" id="ARBA00022989"/>
    </source>
</evidence>
<dbReference type="InterPro" id="IPR021147">
    <property type="entry name" value="DUF697"/>
</dbReference>
<dbReference type="PANTHER" id="PTHR39342:SF1">
    <property type="entry name" value="UPF0283 MEMBRANE PROTEIN YCJF"/>
    <property type="match status" value="1"/>
</dbReference>
<dbReference type="GO" id="GO:0005886">
    <property type="term" value="C:plasma membrane"/>
    <property type="evidence" value="ECO:0007669"/>
    <property type="project" value="UniProtKB-SubCell"/>
</dbReference>
<reference evidence="9 10" key="1">
    <citation type="submission" date="2020-08" db="EMBL/GenBank/DDBJ databases">
        <title>Acidobacteriota in marine sediments use diverse sulfur dissimilation pathways.</title>
        <authorList>
            <person name="Wasmund K."/>
        </authorList>
    </citation>
    <scope>NUCLEOTIDE SEQUENCE [LARGE SCALE GENOMIC DNA]</scope>
    <source>
        <strain evidence="9">MAG AM4</strain>
    </source>
</reference>